<dbReference type="Gene3D" id="2.180.10.10">
    <property type="entry name" value="RHS repeat-associated core"/>
    <property type="match status" value="1"/>
</dbReference>
<name>A0ABM6J466_9PSED</name>
<protein>
    <recommendedName>
        <fullName evidence="3">RHS repeat-associated core domain-containing protein</fullName>
    </recommendedName>
</protein>
<dbReference type="NCBIfam" id="TIGR03696">
    <property type="entry name" value="Rhs_assc_core"/>
    <property type="match status" value="1"/>
</dbReference>
<proteinExistence type="predicted"/>
<accession>A0ABM6J466</accession>
<gene>
    <name evidence="1" type="ORF">B2J77_13940</name>
</gene>
<sequence length="247" mass="27167">MHIPTSALSTYTPYGHSLWSKSSLGFNGEFSDPISRLYPLGKGHRLYDPTLMRLQSPDHWSPFAQGGLNPYAYCQNDPVNMADPSGRAPVTFSAIKKWWRSNHELAAESLGLTRKSISPNPQSIPSFNGGRAVIHEYTRKLSTSTPFIHKLGVVNSNLASHGDNSLSIEHAQVYVDIADRTRRASISNTSAHLLASQEWMKERGAPRLVGTSFNLLGALAAGAEDHALFRTGKSLAYMQQSIRTETT</sequence>
<organism evidence="1 2">
    <name type="scientific">Pseudomonas parafulva</name>
    <dbReference type="NCBI Taxonomy" id="157782"/>
    <lineage>
        <taxon>Bacteria</taxon>
        <taxon>Pseudomonadati</taxon>
        <taxon>Pseudomonadota</taxon>
        <taxon>Gammaproteobacteria</taxon>
        <taxon>Pseudomonadales</taxon>
        <taxon>Pseudomonadaceae</taxon>
        <taxon>Pseudomonas</taxon>
    </lineage>
</organism>
<reference evidence="1 2" key="1">
    <citation type="submission" date="2017-02" db="EMBL/GenBank/DDBJ databases">
        <authorList>
            <person name="Guo L."/>
        </authorList>
    </citation>
    <scope>NUCLEOTIDE SEQUENCE [LARGE SCALE GENOMIC DNA]</scope>
    <source>
        <strain evidence="1 2">PRS09-11288</strain>
    </source>
</reference>
<evidence type="ECO:0000313" key="1">
    <source>
        <dbReference type="EMBL" id="AQW69245.1"/>
    </source>
</evidence>
<dbReference type="InterPro" id="IPR022385">
    <property type="entry name" value="Rhs_assc_core"/>
</dbReference>
<dbReference type="Proteomes" id="UP000191010">
    <property type="component" value="Chromosome"/>
</dbReference>
<dbReference type="EMBL" id="CP019952">
    <property type="protein sequence ID" value="AQW69245.1"/>
    <property type="molecule type" value="Genomic_DNA"/>
</dbReference>
<keyword evidence="2" id="KW-1185">Reference proteome</keyword>
<evidence type="ECO:0008006" key="3">
    <source>
        <dbReference type="Google" id="ProtNLM"/>
    </source>
</evidence>
<dbReference type="RefSeq" id="WP_078478861.1">
    <property type="nucleotide sequence ID" value="NZ_CP019952.1"/>
</dbReference>
<evidence type="ECO:0000313" key="2">
    <source>
        <dbReference type="Proteomes" id="UP000191010"/>
    </source>
</evidence>